<dbReference type="InterPro" id="IPR009061">
    <property type="entry name" value="DNA-bd_dom_put_sf"/>
</dbReference>
<organism evidence="2 3">
    <name type="scientific">Kribbella albertanoniae</name>
    <dbReference type="NCBI Taxonomy" id="1266829"/>
    <lineage>
        <taxon>Bacteria</taxon>
        <taxon>Bacillati</taxon>
        <taxon>Actinomycetota</taxon>
        <taxon>Actinomycetes</taxon>
        <taxon>Propionibacteriales</taxon>
        <taxon>Kribbellaceae</taxon>
        <taxon>Kribbella</taxon>
    </lineage>
</organism>
<reference evidence="2 3" key="1">
    <citation type="submission" date="2019-03" db="EMBL/GenBank/DDBJ databases">
        <title>Draft genome sequences of novel Actinobacteria.</title>
        <authorList>
            <person name="Sahin N."/>
            <person name="Ay H."/>
            <person name="Saygin H."/>
        </authorList>
    </citation>
    <scope>NUCLEOTIDE SEQUENCE [LARGE SCALE GENOMIC DNA]</scope>
    <source>
        <strain evidence="2 3">JCM 30547</strain>
    </source>
</reference>
<feature type="domain" description="Helix-turn-helix" evidence="1">
    <location>
        <begin position="84"/>
        <end position="133"/>
    </location>
</feature>
<dbReference type="GO" id="GO:0003677">
    <property type="term" value="F:DNA binding"/>
    <property type="evidence" value="ECO:0007669"/>
    <property type="project" value="UniProtKB-KW"/>
</dbReference>
<dbReference type="NCBIfam" id="TIGR01764">
    <property type="entry name" value="excise"/>
    <property type="match status" value="1"/>
</dbReference>
<name>A0A4R4PMA4_9ACTN</name>
<dbReference type="OrthoDB" id="26212at2"/>
<dbReference type="SUPFAM" id="SSF46955">
    <property type="entry name" value="Putative DNA-binding domain"/>
    <property type="match status" value="1"/>
</dbReference>
<proteinExistence type="predicted"/>
<sequence>MTAEALEQQTYLPDQPEELASVASFLLAHESRHGTAPEPRYFLAGAQEGDQVEVPEALHMVLLQVVEALRSGHAVTVAPQSSKLTTQQAADLLGVSRPTVVRLIDQGELPAERIGSRRRVLLRELLDYRERRRQRQYDAITATAIELDAEDNPAAVQQQLRAIRQELANRRRS</sequence>
<dbReference type="InterPro" id="IPR036388">
    <property type="entry name" value="WH-like_DNA-bd_sf"/>
</dbReference>
<dbReference type="Pfam" id="PF12728">
    <property type="entry name" value="HTH_17"/>
    <property type="match status" value="1"/>
</dbReference>
<evidence type="ECO:0000313" key="2">
    <source>
        <dbReference type="EMBL" id="TDC23226.1"/>
    </source>
</evidence>
<keyword evidence="2" id="KW-0238">DNA-binding</keyword>
<dbReference type="AlphaFoldDB" id="A0A4R4PMA4"/>
<dbReference type="InterPro" id="IPR041657">
    <property type="entry name" value="HTH_17"/>
</dbReference>
<protein>
    <submittedName>
        <fullName evidence="2">DNA-binding protein</fullName>
    </submittedName>
</protein>
<keyword evidence="3" id="KW-1185">Reference proteome</keyword>
<dbReference type="EMBL" id="SMKA01000169">
    <property type="protein sequence ID" value="TDC23226.1"/>
    <property type="molecule type" value="Genomic_DNA"/>
</dbReference>
<dbReference type="RefSeq" id="WP_132412018.1">
    <property type="nucleotide sequence ID" value="NZ_SMKA01000169.1"/>
</dbReference>
<evidence type="ECO:0000259" key="1">
    <source>
        <dbReference type="Pfam" id="PF12728"/>
    </source>
</evidence>
<dbReference type="Gene3D" id="1.10.10.10">
    <property type="entry name" value="Winged helix-like DNA-binding domain superfamily/Winged helix DNA-binding domain"/>
    <property type="match status" value="1"/>
</dbReference>
<comment type="caution">
    <text evidence="2">The sequence shown here is derived from an EMBL/GenBank/DDBJ whole genome shotgun (WGS) entry which is preliminary data.</text>
</comment>
<dbReference type="InterPro" id="IPR010093">
    <property type="entry name" value="SinI_DNA-bd"/>
</dbReference>
<accession>A0A4R4PMA4</accession>
<dbReference type="Proteomes" id="UP000295075">
    <property type="component" value="Unassembled WGS sequence"/>
</dbReference>
<evidence type="ECO:0000313" key="3">
    <source>
        <dbReference type="Proteomes" id="UP000295075"/>
    </source>
</evidence>
<gene>
    <name evidence="2" type="ORF">E1261_28875</name>
</gene>